<comment type="similarity">
    <text evidence="1 3">Belongs to the Nudix hydrolase family.</text>
</comment>
<dbReference type="Gene3D" id="3.90.79.10">
    <property type="entry name" value="Nucleoside Triphosphate Pyrophosphohydrolase"/>
    <property type="match status" value="1"/>
</dbReference>
<dbReference type="Gene3D" id="3.40.50.150">
    <property type="entry name" value="Vaccinia Virus protein VP39"/>
    <property type="match status" value="1"/>
</dbReference>
<dbReference type="SUPFAM" id="SSF55811">
    <property type="entry name" value="Nudix"/>
    <property type="match status" value="1"/>
</dbReference>
<dbReference type="InterPro" id="IPR020476">
    <property type="entry name" value="Nudix_hydrolase"/>
</dbReference>
<dbReference type="CDD" id="cd04678">
    <property type="entry name" value="NUDIX_MTH2_Nudt15"/>
    <property type="match status" value="1"/>
</dbReference>
<protein>
    <recommendedName>
        <fullName evidence="4">Nudix hydrolase domain-containing protein</fullName>
    </recommendedName>
</protein>
<dbReference type="GO" id="GO:0008168">
    <property type="term" value="F:methyltransferase activity"/>
    <property type="evidence" value="ECO:0007669"/>
    <property type="project" value="UniProtKB-ARBA"/>
</dbReference>
<evidence type="ECO:0000256" key="1">
    <source>
        <dbReference type="ARBA" id="ARBA00005582"/>
    </source>
</evidence>
<keyword evidence="2 3" id="KW-0378">Hydrolase</keyword>
<gene>
    <name evidence="5" type="ORF">GCM10018772_27910</name>
</gene>
<reference evidence="5" key="1">
    <citation type="journal article" date="2014" name="Int. J. Syst. Evol. Microbiol.">
        <title>Complete genome sequence of Corynebacterium casei LMG S-19264T (=DSM 44701T), isolated from a smear-ripened cheese.</title>
        <authorList>
            <consortium name="US DOE Joint Genome Institute (JGI-PGF)"/>
            <person name="Walter F."/>
            <person name="Albersmeier A."/>
            <person name="Kalinowski J."/>
            <person name="Ruckert C."/>
        </authorList>
    </citation>
    <scope>NUCLEOTIDE SEQUENCE</scope>
    <source>
        <strain evidence="5">JCM 4477</strain>
    </source>
</reference>
<sequence>MADIGAGEWDAYYAAGRGFRPLGDTERRLLAEHAPAPEGGVALDVGCGLGELARHLAAAGYEVDAVDHSPVALAQAQAASGATAVRFRRFDIERDRLDDLPHPAYDLITFRLSWAFVGDRTRVLNRLRERLRPGGTLCVITPLAGNVPAGRRRIALDRDELDLLGAGWGTVARHDADGLAVVLLRDPLPARLTCADRGRPAAHALTGAGVVVTRPDGRLLLGWSVRGVWELPGGKTDPGEDFVAAAVRELAEETGLVADPAAARLTALLLDTAAGMPRVTAAVHVPGCAGEPVVTEPHLIHRWEWHEPADLPRLTRPLFTPSAQVIDTVRPGLLTGLPPVHRYLLAAPPPSA</sequence>
<dbReference type="InterPro" id="IPR000086">
    <property type="entry name" value="NUDIX_hydrolase_dom"/>
</dbReference>
<dbReference type="PANTHER" id="PTHR43861">
    <property type="entry name" value="TRANS-ACONITATE 2-METHYLTRANSFERASE-RELATED"/>
    <property type="match status" value="1"/>
</dbReference>
<comment type="caution">
    <text evidence="5">The sequence shown here is derived from an EMBL/GenBank/DDBJ whole genome shotgun (WGS) entry which is preliminary data.</text>
</comment>
<evidence type="ECO:0000256" key="3">
    <source>
        <dbReference type="RuleBase" id="RU003476"/>
    </source>
</evidence>
<dbReference type="Pfam" id="PF00293">
    <property type="entry name" value="NUDIX"/>
    <property type="match status" value="1"/>
</dbReference>
<feature type="domain" description="Nudix hydrolase" evidence="4">
    <location>
        <begin position="201"/>
        <end position="330"/>
    </location>
</feature>
<dbReference type="PROSITE" id="PS00893">
    <property type="entry name" value="NUDIX_BOX"/>
    <property type="match status" value="1"/>
</dbReference>
<dbReference type="Proteomes" id="UP000630718">
    <property type="component" value="Unassembled WGS sequence"/>
</dbReference>
<dbReference type="PROSITE" id="PS51462">
    <property type="entry name" value="NUDIX"/>
    <property type="match status" value="1"/>
</dbReference>
<dbReference type="RefSeq" id="WP_190204536.1">
    <property type="nucleotide sequence ID" value="NZ_BNBI01000005.1"/>
</dbReference>
<evidence type="ECO:0000256" key="2">
    <source>
        <dbReference type="ARBA" id="ARBA00022801"/>
    </source>
</evidence>
<keyword evidence="6" id="KW-1185">Reference proteome</keyword>
<name>A0A919DZH1_9ACTN</name>
<evidence type="ECO:0000259" key="4">
    <source>
        <dbReference type="PROSITE" id="PS51462"/>
    </source>
</evidence>
<dbReference type="SUPFAM" id="SSF53335">
    <property type="entry name" value="S-adenosyl-L-methionine-dependent methyltransferases"/>
    <property type="match status" value="1"/>
</dbReference>
<reference evidence="5" key="2">
    <citation type="submission" date="2020-09" db="EMBL/GenBank/DDBJ databases">
        <authorList>
            <person name="Sun Q."/>
            <person name="Ohkuma M."/>
        </authorList>
    </citation>
    <scope>NUCLEOTIDE SEQUENCE</scope>
    <source>
        <strain evidence="5">JCM 4477</strain>
    </source>
</reference>
<dbReference type="PRINTS" id="PR00502">
    <property type="entry name" value="NUDIXFAMILY"/>
</dbReference>
<evidence type="ECO:0000313" key="6">
    <source>
        <dbReference type="Proteomes" id="UP000630718"/>
    </source>
</evidence>
<dbReference type="GO" id="GO:0016787">
    <property type="term" value="F:hydrolase activity"/>
    <property type="evidence" value="ECO:0007669"/>
    <property type="project" value="UniProtKB-KW"/>
</dbReference>
<dbReference type="AlphaFoldDB" id="A0A919DZH1"/>
<accession>A0A919DZH1</accession>
<evidence type="ECO:0000313" key="5">
    <source>
        <dbReference type="EMBL" id="GHF01471.1"/>
    </source>
</evidence>
<dbReference type="InterPro" id="IPR020084">
    <property type="entry name" value="NUDIX_hydrolase_CS"/>
</dbReference>
<dbReference type="EMBL" id="BNBI01000005">
    <property type="protein sequence ID" value="GHF01471.1"/>
    <property type="molecule type" value="Genomic_DNA"/>
</dbReference>
<dbReference type="InterPro" id="IPR029063">
    <property type="entry name" value="SAM-dependent_MTases_sf"/>
</dbReference>
<dbReference type="InterPro" id="IPR013217">
    <property type="entry name" value="Methyltransf_12"/>
</dbReference>
<dbReference type="InterPro" id="IPR015797">
    <property type="entry name" value="NUDIX_hydrolase-like_dom_sf"/>
</dbReference>
<dbReference type="GO" id="GO:0017000">
    <property type="term" value="P:antibiotic biosynthetic process"/>
    <property type="evidence" value="ECO:0007669"/>
    <property type="project" value="UniProtKB-ARBA"/>
</dbReference>
<proteinExistence type="inferred from homology"/>
<dbReference type="Pfam" id="PF08242">
    <property type="entry name" value="Methyltransf_12"/>
    <property type="match status" value="1"/>
</dbReference>
<dbReference type="CDD" id="cd02440">
    <property type="entry name" value="AdoMet_MTases"/>
    <property type="match status" value="1"/>
</dbReference>
<organism evidence="5 6">
    <name type="scientific">Streptomyces fumanus</name>
    <dbReference type="NCBI Taxonomy" id="67302"/>
    <lineage>
        <taxon>Bacteria</taxon>
        <taxon>Bacillati</taxon>
        <taxon>Actinomycetota</taxon>
        <taxon>Actinomycetes</taxon>
        <taxon>Kitasatosporales</taxon>
        <taxon>Streptomycetaceae</taxon>
        <taxon>Streptomyces</taxon>
    </lineage>
</organism>